<proteinExistence type="inferred from homology"/>
<evidence type="ECO:0000259" key="7">
    <source>
        <dbReference type="PROSITE" id="PS51263"/>
    </source>
</evidence>
<dbReference type="STRING" id="5786.F0ZS52"/>
<dbReference type="eggNOG" id="KOG1736">
    <property type="taxonomic scope" value="Eukaryota"/>
</dbReference>
<dbReference type="CDD" id="cd11283">
    <property type="entry name" value="ADF_GMF-beta_like"/>
    <property type="match status" value="1"/>
</dbReference>
<gene>
    <name evidence="8" type="ORF">DICPUDRAFT_88870</name>
</gene>
<dbReference type="GO" id="GO:0071846">
    <property type="term" value="P:actin filament debranching"/>
    <property type="evidence" value="ECO:0000318"/>
    <property type="project" value="GO_Central"/>
</dbReference>
<dbReference type="PANTHER" id="PTHR11249">
    <property type="entry name" value="GLIAL FACTOR NATURATION FACTOR"/>
    <property type="match status" value="1"/>
</dbReference>
<evidence type="ECO:0000256" key="1">
    <source>
        <dbReference type="ARBA" id="ARBA00004123"/>
    </source>
</evidence>
<dbReference type="Pfam" id="PF00241">
    <property type="entry name" value="Cofilin_ADF"/>
    <property type="match status" value="1"/>
</dbReference>
<dbReference type="GO" id="GO:0005634">
    <property type="term" value="C:nucleus"/>
    <property type="evidence" value="ECO:0007669"/>
    <property type="project" value="UniProtKB-SubCell"/>
</dbReference>
<dbReference type="KEGG" id="dpp:DICPUDRAFT_88870"/>
<dbReference type="PROSITE" id="PS51263">
    <property type="entry name" value="ADF_H"/>
    <property type="match status" value="1"/>
</dbReference>
<accession>F0ZS52</accession>
<evidence type="ECO:0000256" key="5">
    <source>
        <dbReference type="ARBA" id="ARBA00023242"/>
    </source>
</evidence>
<keyword evidence="9" id="KW-1185">Reference proteome</keyword>
<dbReference type="GO" id="GO:0071933">
    <property type="term" value="F:Arp2/3 complex binding"/>
    <property type="evidence" value="ECO:0000318"/>
    <property type="project" value="GO_Central"/>
</dbReference>
<dbReference type="SUPFAM" id="SSF55753">
    <property type="entry name" value="Actin depolymerizing proteins"/>
    <property type="match status" value="1"/>
</dbReference>
<dbReference type="GO" id="GO:0034316">
    <property type="term" value="P:negative regulation of Arp2/3 complex-mediated actin nucleation"/>
    <property type="evidence" value="ECO:0000318"/>
    <property type="project" value="GO_Central"/>
</dbReference>
<dbReference type="SMART" id="SM00102">
    <property type="entry name" value="ADF"/>
    <property type="match status" value="1"/>
</dbReference>
<dbReference type="PIRSF" id="PIRSF001788">
    <property type="entry name" value="GMF-beta"/>
    <property type="match status" value="1"/>
</dbReference>
<dbReference type="OrthoDB" id="3919494at2759"/>
<protein>
    <recommendedName>
        <fullName evidence="7">ADF-H domain-containing protein</fullName>
    </recommendedName>
</protein>
<dbReference type="GO" id="GO:0031589">
    <property type="term" value="P:cell-substrate adhesion"/>
    <property type="evidence" value="ECO:0007669"/>
    <property type="project" value="EnsemblProtists"/>
</dbReference>
<dbReference type="GO" id="GO:0003779">
    <property type="term" value="F:actin binding"/>
    <property type="evidence" value="ECO:0007669"/>
    <property type="project" value="InterPro"/>
</dbReference>
<comment type="subcellular location">
    <subcellularLocation>
        <location evidence="2">Cytoplasm</location>
    </subcellularLocation>
    <subcellularLocation>
        <location evidence="1">Nucleus</location>
    </subcellularLocation>
</comment>
<evidence type="ECO:0000313" key="9">
    <source>
        <dbReference type="Proteomes" id="UP000001064"/>
    </source>
</evidence>
<keyword evidence="5" id="KW-0539">Nucleus</keyword>
<evidence type="ECO:0000256" key="6">
    <source>
        <dbReference type="PIRNR" id="PIRNR001788"/>
    </source>
</evidence>
<dbReference type="FunCoup" id="F0ZS52">
    <property type="interactions" value="15"/>
</dbReference>
<dbReference type="Gene3D" id="3.40.20.10">
    <property type="entry name" value="Severin"/>
    <property type="match status" value="1"/>
</dbReference>
<dbReference type="InterPro" id="IPR029006">
    <property type="entry name" value="ADF-H/Gelsolin-like_dom_sf"/>
</dbReference>
<dbReference type="FunFam" id="3.40.20.10:FF:000026">
    <property type="entry name" value="Glia maturation factor"/>
    <property type="match status" value="1"/>
</dbReference>
<dbReference type="VEuPathDB" id="AmoebaDB:DICPUDRAFT_88870"/>
<keyword evidence="4" id="KW-0963">Cytoplasm</keyword>
<sequence>MATCVLPDEVFEEYKKYKNIRSPKNTAIVFMIDQKNALFKIEEVFEDMSLEKLQDELSNSSPRYIVYIYKHTHPDGRQSFPMTFIYFMPKGISPTVAMTYSANKQNLFNKLEVQKSFDADDVEQLTEPWLIERLRKN</sequence>
<evidence type="ECO:0000256" key="2">
    <source>
        <dbReference type="ARBA" id="ARBA00004496"/>
    </source>
</evidence>
<comment type="similarity">
    <text evidence="3 6">Belongs to the actin-binding proteins ADF family. GMF subfamily.</text>
</comment>
<feature type="domain" description="ADF-H" evidence="7">
    <location>
        <begin position="2"/>
        <end position="135"/>
    </location>
</feature>
<evidence type="ECO:0000256" key="4">
    <source>
        <dbReference type="ARBA" id="ARBA00022490"/>
    </source>
</evidence>
<dbReference type="PANTHER" id="PTHR11249:SF2">
    <property type="entry name" value="GLIA MATURATION FACTOR"/>
    <property type="match status" value="1"/>
</dbReference>
<dbReference type="InterPro" id="IPR011171">
    <property type="entry name" value="GMF"/>
</dbReference>
<evidence type="ECO:0000256" key="3">
    <source>
        <dbReference type="ARBA" id="ARBA00010055"/>
    </source>
</evidence>
<dbReference type="GO" id="GO:0030864">
    <property type="term" value="C:cortical actin cytoskeleton"/>
    <property type="evidence" value="ECO:0000318"/>
    <property type="project" value="GO_Central"/>
</dbReference>
<dbReference type="Proteomes" id="UP000001064">
    <property type="component" value="Unassembled WGS sequence"/>
</dbReference>
<dbReference type="GeneID" id="10504625"/>
<dbReference type="InParanoid" id="F0ZS52"/>
<dbReference type="EMBL" id="GL871152">
    <property type="protein sequence ID" value="EGC33206.1"/>
    <property type="molecule type" value="Genomic_DNA"/>
</dbReference>
<reference evidence="9" key="1">
    <citation type="journal article" date="2011" name="Genome Biol.">
        <title>Comparative genomics of the social amoebae Dictyostelium discoideum and Dictyostelium purpureum.</title>
        <authorList>
            <consortium name="US DOE Joint Genome Institute (JGI-PGF)"/>
            <person name="Sucgang R."/>
            <person name="Kuo A."/>
            <person name="Tian X."/>
            <person name="Salerno W."/>
            <person name="Parikh A."/>
            <person name="Feasley C.L."/>
            <person name="Dalin E."/>
            <person name="Tu H."/>
            <person name="Huang E."/>
            <person name="Barry K."/>
            <person name="Lindquist E."/>
            <person name="Shapiro H."/>
            <person name="Bruce D."/>
            <person name="Schmutz J."/>
            <person name="Salamov A."/>
            <person name="Fey P."/>
            <person name="Gaudet P."/>
            <person name="Anjard C."/>
            <person name="Babu M.M."/>
            <person name="Basu S."/>
            <person name="Bushmanova Y."/>
            <person name="van der Wel H."/>
            <person name="Katoh-Kurasawa M."/>
            <person name="Dinh C."/>
            <person name="Coutinho P.M."/>
            <person name="Saito T."/>
            <person name="Elias M."/>
            <person name="Schaap P."/>
            <person name="Kay R.R."/>
            <person name="Henrissat B."/>
            <person name="Eichinger L."/>
            <person name="Rivero F."/>
            <person name="Putnam N.H."/>
            <person name="West C.M."/>
            <person name="Loomis W.F."/>
            <person name="Chisholm R.L."/>
            <person name="Shaulsky G."/>
            <person name="Strassmann J.E."/>
            <person name="Queller D.C."/>
            <person name="Kuspa A."/>
            <person name="Grigoriev I.V."/>
        </authorList>
    </citation>
    <scope>NUCLEOTIDE SEQUENCE [LARGE SCALE GENOMIC DNA]</scope>
    <source>
        <strain evidence="9">QSDP1</strain>
    </source>
</reference>
<dbReference type="GO" id="GO:0000281">
    <property type="term" value="P:mitotic cytokinesis"/>
    <property type="evidence" value="ECO:0007669"/>
    <property type="project" value="EnsemblProtists"/>
</dbReference>
<organism evidence="8 9">
    <name type="scientific">Dictyostelium purpureum</name>
    <name type="common">Slime mold</name>
    <dbReference type="NCBI Taxonomy" id="5786"/>
    <lineage>
        <taxon>Eukaryota</taxon>
        <taxon>Amoebozoa</taxon>
        <taxon>Evosea</taxon>
        <taxon>Eumycetozoa</taxon>
        <taxon>Dictyostelia</taxon>
        <taxon>Dictyosteliales</taxon>
        <taxon>Dictyosteliaceae</taxon>
        <taxon>Dictyostelium</taxon>
    </lineage>
</organism>
<evidence type="ECO:0000313" key="8">
    <source>
        <dbReference type="EMBL" id="EGC33206.1"/>
    </source>
</evidence>
<dbReference type="AlphaFoldDB" id="F0ZS52"/>
<dbReference type="OMA" id="EWKMLYA"/>
<dbReference type="RefSeq" id="XP_003290246.1">
    <property type="nucleotide sequence ID" value="XM_003290198.1"/>
</dbReference>
<dbReference type="InterPro" id="IPR002108">
    <property type="entry name" value="ADF-H"/>
</dbReference>
<dbReference type="GO" id="GO:0001667">
    <property type="term" value="P:ameboidal-type cell migration"/>
    <property type="evidence" value="ECO:0007669"/>
    <property type="project" value="EnsemblProtists"/>
</dbReference>
<name>F0ZS52_DICPU</name>